<reference evidence="2" key="1">
    <citation type="submission" date="2021-12" db="EMBL/GenBank/DDBJ databases">
        <authorList>
            <person name="Rodrigo-Torres L."/>
            <person name="Arahal R. D."/>
            <person name="Lucena T."/>
        </authorList>
    </citation>
    <scope>NUCLEOTIDE SEQUENCE</scope>
    <source>
        <strain evidence="2">CECT 8267</strain>
    </source>
</reference>
<evidence type="ECO:0000256" key="1">
    <source>
        <dbReference type="SAM" id="SignalP"/>
    </source>
</evidence>
<accession>A0ABM9ADN3</accession>
<protein>
    <submittedName>
        <fullName evidence="2">Uncharacterized protein</fullName>
    </submittedName>
</protein>
<feature type="signal peptide" evidence="1">
    <location>
        <begin position="1"/>
        <end position="29"/>
    </location>
</feature>
<evidence type="ECO:0000313" key="3">
    <source>
        <dbReference type="Proteomes" id="UP000838100"/>
    </source>
</evidence>
<keyword evidence="1" id="KW-0732">Signal</keyword>
<gene>
    <name evidence="2" type="ORF">SIN8267_01429</name>
</gene>
<comment type="caution">
    <text evidence="2">The sequence shown here is derived from an EMBL/GenBank/DDBJ whole genome shotgun (WGS) entry which is preliminary data.</text>
</comment>
<keyword evidence="3" id="KW-1185">Reference proteome</keyword>
<feature type="chain" id="PRO_5046294038" evidence="1">
    <location>
        <begin position="30"/>
        <end position="136"/>
    </location>
</feature>
<sequence>MPMLTRRKKHLTAFLFALIAGLISLPCHSADKAATIEHGDSNPNNINQAWDSMQQQWLETDQFWLSSAEQEGGLTWGTRSEYPPYEAVKERDTMIIVTHNGPCMMEFFHTRWRRANDVRRWNEVMNDYQGCATVFD</sequence>
<proteinExistence type="predicted"/>
<dbReference type="Proteomes" id="UP000838100">
    <property type="component" value="Unassembled WGS sequence"/>
</dbReference>
<name>A0ABM9ADN3_9GAMM</name>
<dbReference type="EMBL" id="CAKLPX010000001">
    <property type="protein sequence ID" value="CAH0991326.1"/>
    <property type="molecule type" value="Genomic_DNA"/>
</dbReference>
<evidence type="ECO:0000313" key="2">
    <source>
        <dbReference type="EMBL" id="CAH0991326.1"/>
    </source>
</evidence>
<organism evidence="2 3">
    <name type="scientific">Sinobacterium norvegicum</name>
    <dbReference type="NCBI Taxonomy" id="1641715"/>
    <lineage>
        <taxon>Bacteria</taxon>
        <taxon>Pseudomonadati</taxon>
        <taxon>Pseudomonadota</taxon>
        <taxon>Gammaproteobacteria</taxon>
        <taxon>Cellvibrionales</taxon>
        <taxon>Spongiibacteraceae</taxon>
        <taxon>Sinobacterium</taxon>
    </lineage>
</organism>